<dbReference type="InterPro" id="IPR009081">
    <property type="entry name" value="PP-bd_ACP"/>
</dbReference>
<proteinExistence type="predicted"/>
<evidence type="ECO:0000259" key="1">
    <source>
        <dbReference type="PROSITE" id="PS50075"/>
    </source>
</evidence>
<dbReference type="Proteomes" id="UP000540506">
    <property type="component" value="Unassembled WGS sequence"/>
</dbReference>
<feature type="domain" description="Carrier" evidence="1">
    <location>
        <begin position="2"/>
        <end position="76"/>
    </location>
</feature>
<name>A0A7W7QYR8_KITKI</name>
<dbReference type="SUPFAM" id="SSF47336">
    <property type="entry name" value="ACP-like"/>
    <property type="match status" value="1"/>
</dbReference>
<dbReference type="Gene3D" id="1.10.1200.10">
    <property type="entry name" value="ACP-like"/>
    <property type="match status" value="1"/>
</dbReference>
<evidence type="ECO:0000313" key="3">
    <source>
        <dbReference type="Proteomes" id="UP000540506"/>
    </source>
</evidence>
<dbReference type="InterPro" id="IPR036736">
    <property type="entry name" value="ACP-like_sf"/>
</dbReference>
<sequence length="79" mass="8554">MSTLKDRIQDLLSSQFRVPAAKITHDVTLGELSFDSLVLIELSLVLENQFGIEVGDDELSPELTIDDLVALVSAKGALV</sequence>
<organism evidence="2 3">
    <name type="scientific">Kitasatospora kifunensis</name>
    <name type="common">Streptomyces kifunensis</name>
    <dbReference type="NCBI Taxonomy" id="58351"/>
    <lineage>
        <taxon>Bacteria</taxon>
        <taxon>Bacillati</taxon>
        <taxon>Actinomycetota</taxon>
        <taxon>Actinomycetes</taxon>
        <taxon>Kitasatosporales</taxon>
        <taxon>Streptomycetaceae</taxon>
        <taxon>Kitasatospora</taxon>
    </lineage>
</organism>
<dbReference type="AlphaFoldDB" id="A0A7W7QYR8"/>
<protein>
    <submittedName>
        <fullName evidence="2">Acyl carrier protein</fullName>
    </submittedName>
</protein>
<comment type="caution">
    <text evidence="2">The sequence shown here is derived from an EMBL/GenBank/DDBJ whole genome shotgun (WGS) entry which is preliminary data.</text>
</comment>
<dbReference type="Pfam" id="PF00550">
    <property type="entry name" value="PP-binding"/>
    <property type="match status" value="1"/>
</dbReference>
<evidence type="ECO:0000313" key="2">
    <source>
        <dbReference type="EMBL" id="MBB4922009.1"/>
    </source>
</evidence>
<keyword evidence="3" id="KW-1185">Reference proteome</keyword>
<dbReference type="RefSeq" id="WP_184934256.1">
    <property type="nucleotide sequence ID" value="NZ_JACHJV010000001.1"/>
</dbReference>
<dbReference type="EMBL" id="JACHJV010000001">
    <property type="protein sequence ID" value="MBB4922009.1"/>
    <property type="molecule type" value="Genomic_DNA"/>
</dbReference>
<accession>A0A7W7QYR8</accession>
<reference evidence="2 3" key="1">
    <citation type="submission" date="2020-08" db="EMBL/GenBank/DDBJ databases">
        <title>Sequencing the genomes of 1000 actinobacteria strains.</title>
        <authorList>
            <person name="Klenk H.-P."/>
        </authorList>
    </citation>
    <scope>NUCLEOTIDE SEQUENCE [LARGE SCALE GENOMIC DNA]</scope>
    <source>
        <strain evidence="2 3">DSM 41654</strain>
    </source>
</reference>
<dbReference type="PROSITE" id="PS50075">
    <property type="entry name" value="CARRIER"/>
    <property type="match status" value="1"/>
</dbReference>
<gene>
    <name evidence="2" type="ORF">FHR34_001002</name>
</gene>